<sequence length="264" mass="29969">MSQNLFPTQIITNPGNGIVRHCWKRNVDEQRASYAPVGRQSTEEVKQGEKPPMWIANVIEYPILSPSPDGVTRHVFQVYTPTRQELERYGLLAPEHDSANPYPPSDPRFLPTELEYRRLASTPNKLLTTTLRLDGGGNRDQYEMGGPYSSFLPKFWHGMKTLLGHQMWAFFLDFEVEPPLNGGDHELSGETGAFGLAHGQAQPMTSYHFCFPDPSTETFVALDTIAVAYEGDFETHSGQVMESRFRIKLRCHEPVMFWPPVTPR</sequence>
<dbReference type="EMBL" id="KE655446">
    <property type="protein sequence ID" value="EQK98147.1"/>
    <property type="molecule type" value="Genomic_DNA"/>
</dbReference>
<gene>
    <name evidence="1" type="ORF">OCS_06139</name>
</gene>
<dbReference type="AlphaFoldDB" id="T5A8N4"/>
<evidence type="ECO:0000313" key="1">
    <source>
        <dbReference type="EMBL" id="EQK98147.1"/>
    </source>
</evidence>
<dbReference type="Proteomes" id="UP000019374">
    <property type="component" value="Unassembled WGS sequence"/>
</dbReference>
<name>T5A8N4_OPHSC</name>
<reference evidence="1 2" key="1">
    <citation type="journal article" date="2013" name="Chin. Sci. Bull.">
        <title>Genome survey uncovers the secrets of sex and lifestyle in caterpillar fungus.</title>
        <authorList>
            <person name="Hu X."/>
            <person name="Zhang Y."/>
            <person name="Xiao G."/>
            <person name="Zheng P."/>
            <person name="Xia Y."/>
            <person name="Zhang X."/>
            <person name="St Leger R.J."/>
            <person name="Liu X."/>
            <person name="Wang C."/>
        </authorList>
    </citation>
    <scope>NUCLEOTIDE SEQUENCE [LARGE SCALE GENOMIC DNA]</scope>
    <source>
        <strain evidence="2">Co18 / CGMCC 3.14243</strain>
        <tissue evidence="1">Fruit-body</tissue>
    </source>
</reference>
<protein>
    <submittedName>
        <fullName evidence="1">Uncharacterized protein</fullName>
    </submittedName>
</protein>
<organism evidence="1 2">
    <name type="scientific">Ophiocordyceps sinensis (strain Co18 / CGMCC 3.14243)</name>
    <name type="common">Yarsagumba caterpillar fungus</name>
    <name type="synonym">Hirsutella sinensis</name>
    <dbReference type="NCBI Taxonomy" id="911162"/>
    <lineage>
        <taxon>Eukaryota</taxon>
        <taxon>Fungi</taxon>
        <taxon>Dikarya</taxon>
        <taxon>Ascomycota</taxon>
        <taxon>Pezizomycotina</taxon>
        <taxon>Sordariomycetes</taxon>
        <taxon>Hypocreomycetidae</taxon>
        <taxon>Hypocreales</taxon>
        <taxon>Ophiocordycipitaceae</taxon>
        <taxon>Ophiocordyceps</taxon>
    </lineage>
</organism>
<dbReference type="HOGENOM" id="CLU_1054098_0_0_1"/>
<accession>T5A8N4</accession>
<proteinExistence type="predicted"/>
<evidence type="ECO:0000313" key="2">
    <source>
        <dbReference type="Proteomes" id="UP000019374"/>
    </source>
</evidence>